<dbReference type="RefSeq" id="WP_193735681.1">
    <property type="nucleotide sequence ID" value="NZ_CP063304.1"/>
</dbReference>
<dbReference type="Pfam" id="PF13349">
    <property type="entry name" value="DUF4097"/>
    <property type="match status" value="1"/>
</dbReference>
<name>A0A7M2RH53_9FIRM</name>
<dbReference type="AlphaFoldDB" id="A0A7M2RH53"/>
<dbReference type="EMBL" id="CP063304">
    <property type="protein sequence ID" value="QOV19361.1"/>
    <property type="molecule type" value="Genomic_DNA"/>
</dbReference>
<evidence type="ECO:0000313" key="3">
    <source>
        <dbReference type="EMBL" id="QOV19361.1"/>
    </source>
</evidence>
<organism evidence="3 4">
    <name type="scientific">Blautia liquoris</name>
    <dbReference type="NCBI Taxonomy" id="2779518"/>
    <lineage>
        <taxon>Bacteria</taxon>
        <taxon>Bacillati</taxon>
        <taxon>Bacillota</taxon>
        <taxon>Clostridia</taxon>
        <taxon>Lachnospirales</taxon>
        <taxon>Lachnospiraceae</taxon>
        <taxon>Blautia</taxon>
    </lineage>
</organism>
<evidence type="ECO:0000313" key="4">
    <source>
        <dbReference type="Proteomes" id="UP000593601"/>
    </source>
</evidence>
<keyword evidence="1" id="KW-0812">Transmembrane</keyword>
<protein>
    <submittedName>
        <fullName evidence="3">DUF4097 family beta strand repeat protein</fullName>
    </submittedName>
</protein>
<reference evidence="3 4" key="1">
    <citation type="submission" date="2020-10" db="EMBL/GenBank/DDBJ databases">
        <title>Blautia liquoris sp.nov., isolated from the mud in a fermentation cellar used for the production of Chinese strong-flavoured liquor.</title>
        <authorList>
            <person name="Lu L."/>
        </authorList>
    </citation>
    <scope>NUCLEOTIDE SEQUENCE [LARGE SCALE GENOMIC DNA]</scope>
    <source>
        <strain evidence="3 4">LZLJ-3</strain>
    </source>
</reference>
<evidence type="ECO:0000259" key="2">
    <source>
        <dbReference type="Pfam" id="PF13349"/>
    </source>
</evidence>
<keyword evidence="1" id="KW-0472">Membrane</keyword>
<keyword evidence="1" id="KW-1133">Transmembrane helix</keyword>
<gene>
    <name evidence="3" type="ORF">INP51_15725</name>
</gene>
<dbReference type="KEGG" id="bliq:INP51_15725"/>
<keyword evidence="4" id="KW-1185">Reference proteome</keyword>
<dbReference type="Gene3D" id="2.160.20.120">
    <property type="match status" value="1"/>
</dbReference>
<sequence length="318" mass="34999">MDRKQSAIIRIIAWSVTAIALCCIMFIGLRGGFSNIGGSILFSGSGDYYKHADKYQAGETKIQGNKVKDLSVNWVDGSVNVEIYDGDTIQLSEVSNRKLEKKEQLHYYNENGKLNIQYQKSGKRILSSFWKGSRRLDKQLTVKIPVQTVSSLGTVSVDTVSSDNRIEGVSAQKIKLDSVSGDFTLVNCRASDLSMDSTSGSLSSENLIVKRKVETNTTSGDVTLEGKFVKLDLDSVSGDMDIDSGLCPKDVSTDTTSGDVVLRIPDNEGFTYEKDTVSGSLKCDFPVKQWEDKGSYKEGKASFRFDTVNGDINIKKRK</sequence>
<proteinExistence type="predicted"/>
<feature type="domain" description="DUF4097" evidence="2">
    <location>
        <begin position="77"/>
        <end position="315"/>
    </location>
</feature>
<dbReference type="Proteomes" id="UP000593601">
    <property type="component" value="Chromosome"/>
</dbReference>
<accession>A0A7M2RH53</accession>
<feature type="transmembrane region" description="Helical" evidence="1">
    <location>
        <begin position="7"/>
        <end position="29"/>
    </location>
</feature>
<dbReference type="InterPro" id="IPR025164">
    <property type="entry name" value="Toastrack_DUF4097"/>
</dbReference>
<evidence type="ECO:0000256" key="1">
    <source>
        <dbReference type="SAM" id="Phobius"/>
    </source>
</evidence>